<evidence type="ECO:0000313" key="2">
    <source>
        <dbReference type="Proteomes" id="UP000004835"/>
    </source>
</evidence>
<name>F0EKW2_ENTCA</name>
<evidence type="ECO:0000313" key="1">
    <source>
        <dbReference type="EMBL" id="EGC69403.1"/>
    </source>
</evidence>
<dbReference type="Proteomes" id="UP000004835">
    <property type="component" value="Unassembled WGS sequence"/>
</dbReference>
<dbReference type="AlphaFoldDB" id="F0EKW2"/>
<protein>
    <submittedName>
        <fullName evidence="1">Uncharacterized protein</fullName>
    </submittedName>
</protein>
<accession>F0EKW2</accession>
<comment type="caution">
    <text evidence="1">The sequence shown here is derived from an EMBL/GenBank/DDBJ whole genome shotgun (WGS) entry which is preliminary data.</text>
</comment>
<proteinExistence type="predicted"/>
<organism evidence="1 2">
    <name type="scientific">Enterococcus casseliflavus ATCC 12755</name>
    <dbReference type="NCBI Taxonomy" id="888066"/>
    <lineage>
        <taxon>Bacteria</taxon>
        <taxon>Bacillati</taxon>
        <taxon>Bacillota</taxon>
        <taxon>Bacilli</taxon>
        <taxon>Lactobacillales</taxon>
        <taxon>Enterococcaceae</taxon>
        <taxon>Enterococcus</taxon>
    </lineage>
</organism>
<gene>
    <name evidence="1" type="ORF">HMPREF9087_2018</name>
</gene>
<dbReference type="HOGENOM" id="CLU_2989502_0_0_9"/>
<sequence length="57" mass="6581">MRTFVLQRADGGANQQIDASEMDFCVERLKSVGFFRELPLQRTIVDRRSREPIEVAP</sequence>
<dbReference type="EMBL" id="AEWT01000016">
    <property type="protein sequence ID" value="EGC69403.1"/>
    <property type="molecule type" value="Genomic_DNA"/>
</dbReference>
<reference evidence="1 2" key="1">
    <citation type="submission" date="2011-01" db="EMBL/GenBank/DDBJ databases">
        <authorList>
            <person name="Muzny D."/>
            <person name="Qin X."/>
            <person name="Deng J."/>
            <person name="Jiang H."/>
            <person name="Liu Y."/>
            <person name="Qu J."/>
            <person name="Song X.-Z."/>
            <person name="Zhang L."/>
            <person name="Thornton R."/>
            <person name="Coyle M."/>
            <person name="Francisco L."/>
            <person name="Jackson L."/>
            <person name="Javaid M."/>
            <person name="Korchina V."/>
            <person name="Kovar C."/>
            <person name="Mata R."/>
            <person name="Mathew T."/>
            <person name="Ngo R."/>
            <person name="Nguyen L."/>
            <person name="Nguyen N."/>
            <person name="Okwuonu G."/>
            <person name="Ongeri F."/>
            <person name="Pham C."/>
            <person name="Simmons D."/>
            <person name="Wilczek-Boney K."/>
            <person name="Hale W."/>
            <person name="Jakkamsetti A."/>
            <person name="Pham P."/>
            <person name="Ruth R."/>
            <person name="San Lucas F."/>
            <person name="Warren J."/>
            <person name="Zhang J."/>
            <person name="Zhao Z."/>
            <person name="Zhou C."/>
            <person name="Zhu D."/>
            <person name="Lee S."/>
            <person name="Bess C."/>
            <person name="Blankenburg K."/>
            <person name="Forbes L."/>
            <person name="Fu Q."/>
            <person name="Gubbala S."/>
            <person name="Hirani K."/>
            <person name="Jayaseelan J.C."/>
            <person name="Lara F."/>
            <person name="Munidasa M."/>
            <person name="Palculict T."/>
            <person name="Patil S."/>
            <person name="Pu L.-L."/>
            <person name="Saada N."/>
            <person name="Tang L."/>
            <person name="Weissenberger G."/>
            <person name="Zhu Y."/>
            <person name="Hemphill L."/>
            <person name="Shang Y."/>
            <person name="Youmans B."/>
            <person name="Ayvaz T."/>
            <person name="Ross M."/>
            <person name="Santibanez J."/>
            <person name="Aqrawi P."/>
            <person name="Gross S."/>
            <person name="Joshi V."/>
            <person name="Fowler G."/>
            <person name="Nazareth L."/>
            <person name="Reid J."/>
            <person name="Worley K."/>
            <person name="Petrosino J."/>
            <person name="Highlander S."/>
            <person name="Gibbs R."/>
        </authorList>
    </citation>
    <scope>NUCLEOTIDE SEQUENCE [LARGE SCALE GENOMIC DNA]</scope>
    <source>
        <strain evidence="1 2">ATCC 12755</strain>
    </source>
</reference>